<comment type="function">
    <text evidence="6">Catalyzes the 2'-O-methylation of the ribose of cytidine 1402 (C1402) in 16S rRNA.</text>
</comment>
<keyword evidence="2 6" id="KW-0698">rRNA processing</keyword>
<dbReference type="NCBIfam" id="TIGR00096">
    <property type="entry name" value="16S rRNA (cytidine(1402)-2'-O)-methyltransferase"/>
    <property type="match status" value="1"/>
</dbReference>
<reference evidence="9 12" key="2">
    <citation type="submission" date="2020-08" db="EMBL/GenBank/DDBJ databases">
        <title>Genomic Encyclopedia of Type Strains, Phase III (KMG-III): the genomes of soil and plant-associated and newly described type strains.</title>
        <authorList>
            <person name="Whitman W."/>
        </authorList>
    </citation>
    <scope>NUCLEOTIDE SEQUENCE [LARGE SCALE GENOMIC DNA]</scope>
    <source>
        <strain evidence="9 12">CECT 3146</strain>
    </source>
</reference>
<dbReference type="InterPro" id="IPR035996">
    <property type="entry name" value="4pyrrol_Methylase_sf"/>
</dbReference>
<dbReference type="PIRSF" id="PIRSF005917">
    <property type="entry name" value="MTase_YraL"/>
    <property type="match status" value="1"/>
</dbReference>
<dbReference type="Gene3D" id="3.40.1010.10">
    <property type="entry name" value="Cobalt-precorrin-4 Transmethylase, Domain 1"/>
    <property type="match status" value="1"/>
</dbReference>
<dbReference type="PANTHER" id="PTHR46111:SF1">
    <property type="entry name" value="RIBOSOMAL RNA SMALL SUBUNIT METHYLTRANSFERASE I"/>
    <property type="match status" value="1"/>
</dbReference>
<evidence type="ECO:0000256" key="4">
    <source>
        <dbReference type="ARBA" id="ARBA00022679"/>
    </source>
</evidence>
<dbReference type="FunFam" id="3.30.950.10:FF:000003">
    <property type="entry name" value="Ribosomal RNA small subunit methyltransferase I"/>
    <property type="match status" value="1"/>
</dbReference>
<dbReference type="InterPro" id="IPR014776">
    <property type="entry name" value="4pyrrole_Mease_sub2"/>
</dbReference>
<evidence type="ECO:0000313" key="11">
    <source>
        <dbReference type="Proteomes" id="UP000326505"/>
    </source>
</evidence>
<comment type="subcellular location">
    <subcellularLocation>
        <location evidence="6">Cytoplasm</location>
    </subcellularLocation>
</comment>
<sequence>MTGSADSSPDGTPGTPPGGTPGGSPDGTGTLVLAGTPIGDTADAPPRLAAELERADVVAAEDTRRLKRLAQALGVTVGGRVVSYFEGNESARTPELADALEGGARVLLVTDAGMPSVSDPGYRLVAAAVERGIRVTAVPGPSAVLTALALSGLPVDRFCFEGFLPRKAGERLARLREAAEERRTLVYFEAPHRLADALAAMAEAFGPERRAAVCRELTKTYEEVRRGPLKELAAWAAEGVRGEITVVVTGAPERSGDELDDDELVRRVRVREEAGERRKEAIAAVAADAGLQKRRVFDAVVAAKHAPQA</sequence>
<dbReference type="OrthoDB" id="9809084at2"/>
<protein>
    <recommendedName>
        <fullName evidence="6">Ribosomal RNA small subunit methyltransferase I</fullName>
        <ecNumber evidence="6">2.1.1.198</ecNumber>
    </recommendedName>
    <alternativeName>
        <fullName evidence="6">16S rRNA 2'-O-ribose C1402 methyltransferase</fullName>
    </alternativeName>
    <alternativeName>
        <fullName evidence="6">rRNA (cytidine-2'-O-)-methyltransferase RsmI</fullName>
    </alternativeName>
</protein>
<dbReference type="InterPro" id="IPR008189">
    <property type="entry name" value="rRNA_ssu_MeTfrase_I"/>
</dbReference>
<name>A0A5P2X642_STRST</name>
<dbReference type="AlphaFoldDB" id="A0A5P2X642"/>
<dbReference type="Proteomes" id="UP000326505">
    <property type="component" value="Chromosome"/>
</dbReference>
<dbReference type="KEGG" id="sspb:CP982_18570"/>
<evidence type="ECO:0000313" key="9">
    <source>
        <dbReference type="EMBL" id="MBB5107810.1"/>
    </source>
</evidence>
<dbReference type="FunFam" id="3.40.1010.10:FF:000007">
    <property type="entry name" value="Ribosomal RNA small subunit methyltransferase I"/>
    <property type="match status" value="1"/>
</dbReference>
<keyword evidence="3 6" id="KW-0489">Methyltransferase</keyword>
<dbReference type="RefSeq" id="WP_150511562.1">
    <property type="nucleotide sequence ID" value="NZ_BMSQ01000014.1"/>
</dbReference>
<accession>A0A5P2X642</accession>
<dbReference type="InterPro" id="IPR014777">
    <property type="entry name" value="4pyrrole_Mease_sub1"/>
</dbReference>
<evidence type="ECO:0000256" key="6">
    <source>
        <dbReference type="HAMAP-Rule" id="MF_01877"/>
    </source>
</evidence>
<keyword evidence="4 6" id="KW-0808">Transferase</keyword>
<dbReference type="SUPFAM" id="SSF53790">
    <property type="entry name" value="Tetrapyrrole methylase"/>
    <property type="match status" value="1"/>
</dbReference>
<evidence type="ECO:0000259" key="8">
    <source>
        <dbReference type="Pfam" id="PF00590"/>
    </source>
</evidence>
<dbReference type="GO" id="GO:0005737">
    <property type="term" value="C:cytoplasm"/>
    <property type="evidence" value="ECO:0007669"/>
    <property type="project" value="UniProtKB-SubCell"/>
</dbReference>
<organism evidence="10 11">
    <name type="scientific">Streptomyces spectabilis</name>
    <dbReference type="NCBI Taxonomy" id="68270"/>
    <lineage>
        <taxon>Bacteria</taxon>
        <taxon>Bacillati</taxon>
        <taxon>Actinomycetota</taxon>
        <taxon>Actinomycetes</taxon>
        <taxon>Kitasatosporales</taxon>
        <taxon>Streptomycetaceae</taxon>
        <taxon>Streptomyces</taxon>
    </lineage>
</organism>
<proteinExistence type="inferred from homology"/>
<dbReference type="EMBL" id="CP023690">
    <property type="protein sequence ID" value="QEV60477.1"/>
    <property type="molecule type" value="Genomic_DNA"/>
</dbReference>
<evidence type="ECO:0000313" key="12">
    <source>
        <dbReference type="Proteomes" id="UP000549009"/>
    </source>
</evidence>
<dbReference type="Proteomes" id="UP000549009">
    <property type="component" value="Unassembled WGS sequence"/>
</dbReference>
<dbReference type="InterPro" id="IPR000878">
    <property type="entry name" value="4pyrrol_Mease"/>
</dbReference>
<dbReference type="EC" id="2.1.1.198" evidence="6"/>
<keyword evidence="12" id="KW-1185">Reference proteome</keyword>
<keyword evidence="5 6" id="KW-0949">S-adenosyl-L-methionine</keyword>
<dbReference type="Gene3D" id="3.30.950.10">
    <property type="entry name" value="Methyltransferase, Cobalt-precorrin-4 Transmethylase, Domain 2"/>
    <property type="match status" value="1"/>
</dbReference>
<feature type="compositionally biased region" description="Low complexity" evidence="7">
    <location>
        <begin position="1"/>
        <end position="13"/>
    </location>
</feature>
<evidence type="ECO:0000256" key="2">
    <source>
        <dbReference type="ARBA" id="ARBA00022552"/>
    </source>
</evidence>
<evidence type="ECO:0000256" key="3">
    <source>
        <dbReference type="ARBA" id="ARBA00022603"/>
    </source>
</evidence>
<dbReference type="PANTHER" id="PTHR46111">
    <property type="entry name" value="RIBOSOMAL RNA SMALL SUBUNIT METHYLTRANSFERASE I"/>
    <property type="match status" value="1"/>
</dbReference>
<evidence type="ECO:0000256" key="7">
    <source>
        <dbReference type="SAM" id="MobiDB-lite"/>
    </source>
</evidence>
<comment type="catalytic activity">
    <reaction evidence="6">
        <text>cytidine(1402) in 16S rRNA + S-adenosyl-L-methionine = 2'-O-methylcytidine(1402) in 16S rRNA + S-adenosyl-L-homocysteine + H(+)</text>
        <dbReference type="Rhea" id="RHEA:42924"/>
        <dbReference type="Rhea" id="RHEA-COMP:10285"/>
        <dbReference type="Rhea" id="RHEA-COMP:10286"/>
        <dbReference type="ChEBI" id="CHEBI:15378"/>
        <dbReference type="ChEBI" id="CHEBI:57856"/>
        <dbReference type="ChEBI" id="CHEBI:59789"/>
        <dbReference type="ChEBI" id="CHEBI:74495"/>
        <dbReference type="ChEBI" id="CHEBI:82748"/>
        <dbReference type="EC" id="2.1.1.198"/>
    </reaction>
</comment>
<feature type="region of interest" description="Disordered" evidence="7">
    <location>
        <begin position="1"/>
        <end position="44"/>
    </location>
</feature>
<keyword evidence="1 6" id="KW-0963">Cytoplasm</keyword>
<comment type="similarity">
    <text evidence="6">Belongs to the methyltransferase superfamily. RsmI family.</text>
</comment>
<dbReference type="EMBL" id="JACHJD010000015">
    <property type="protein sequence ID" value="MBB5107810.1"/>
    <property type="molecule type" value="Genomic_DNA"/>
</dbReference>
<feature type="domain" description="Tetrapyrrole methylase" evidence="8">
    <location>
        <begin position="30"/>
        <end position="233"/>
    </location>
</feature>
<gene>
    <name evidence="6 10" type="primary">rsmI</name>
    <name evidence="10" type="ORF">CP982_18570</name>
    <name evidence="9" type="ORF">FHS40_006927</name>
</gene>
<dbReference type="GO" id="GO:0070677">
    <property type="term" value="F:rRNA (cytosine-2'-O-)-methyltransferase activity"/>
    <property type="evidence" value="ECO:0007669"/>
    <property type="project" value="UniProtKB-UniRule"/>
</dbReference>
<dbReference type="HAMAP" id="MF_01877">
    <property type="entry name" value="16SrRNA_methyltr_I"/>
    <property type="match status" value="1"/>
</dbReference>
<evidence type="ECO:0000256" key="5">
    <source>
        <dbReference type="ARBA" id="ARBA00022691"/>
    </source>
</evidence>
<evidence type="ECO:0000256" key="1">
    <source>
        <dbReference type="ARBA" id="ARBA00022490"/>
    </source>
</evidence>
<dbReference type="Pfam" id="PF00590">
    <property type="entry name" value="TP_methylase"/>
    <property type="match status" value="1"/>
</dbReference>
<reference evidence="10 11" key="1">
    <citation type="submission" date="2017-09" db="EMBL/GenBank/DDBJ databases">
        <authorList>
            <person name="Lee N."/>
            <person name="Cho B.-K."/>
        </authorList>
    </citation>
    <scope>NUCLEOTIDE SEQUENCE [LARGE SCALE GENOMIC DNA]</scope>
    <source>
        <strain evidence="10 11">ATCC 27465</strain>
    </source>
</reference>
<evidence type="ECO:0000313" key="10">
    <source>
        <dbReference type="EMBL" id="QEV60477.1"/>
    </source>
</evidence>
<dbReference type="CDD" id="cd11648">
    <property type="entry name" value="RsmI"/>
    <property type="match status" value="1"/>
</dbReference>